<evidence type="ECO:0000313" key="6">
    <source>
        <dbReference type="EMBL" id="MBQ0936568.1"/>
    </source>
</evidence>
<feature type="transmembrane region" description="Helical" evidence="5">
    <location>
        <begin position="64"/>
        <end position="83"/>
    </location>
</feature>
<evidence type="ECO:0000256" key="3">
    <source>
        <dbReference type="ARBA" id="ARBA00022989"/>
    </source>
</evidence>
<evidence type="ECO:0000256" key="4">
    <source>
        <dbReference type="ARBA" id="ARBA00023136"/>
    </source>
</evidence>
<feature type="transmembrane region" description="Helical" evidence="5">
    <location>
        <begin position="39"/>
        <end position="58"/>
    </location>
</feature>
<reference evidence="6 7" key="1">
    <citation type="submission" date="2021-04" db="EMBL/GenBank/DDBJ databases">
        <title>The genome sequence of type strain Ideonella paludis KCTC 32238.</title>
        <authorList>
            <person name="Liu Y."/>
        </authorList>
    </citation>
    <scope>NUCLEOTIDE SEQUENCE [LARGE SCALE GENOMIC DNA]</scope>
    <source>
        <strain evidence="6 7">KCTC 32238</strain>
    </source>
</reference>
<accession>A0ABS5DZK6</accession>
<evidence type="ECO:0000313" key="7">
    <source>
        <dbReference type="Proteomes" id="UP000672097"/>
    </source>
</evidence>
<proteinExistence type="predicted"/>
<comment type="subcellular location">
    <subcellularLocation>
        <location evidence="1">Membrane</location>
        <topology evidence="1">Multi-pass membrane protein</topology>
    </subcellularLocation>
</comment>
<evidence type="ECO:0000256" key="5">
    <source>
        <dbReference type="SAM" id="Phobius"/>
    </source>
</evidence>
<dbReference type="InterPro" id="IPR047662">
    <property type="entry name" value="SemiSWEET"/>
</dbReference>
<gene>
    <name evidence="6" type="ORF">KAK11_14620</name>
</gene>
<keyword evidence="4 5" id="KW-0472">Membrane</keyword>
<dbReference type="Gene3D" id="1.20.1280.290">
    <property type="match status" value="1"/>
</dbReference>
<dbReference type="RefSeq" id="WP_210809929.1">
    <property type="nucleotide sequence ID" value="NZ_JAGQDG010000005.1"/>
</dbReference>
<keyword evidence="3 5" id="KW-1133">Transmembrane helix</keyword>
<sequence>MDADSLRWLGYPAATLTTLAFVPQAWLTLRTRNVEGISALTYLAFTVGVSLWLAYGLAIKDWALIASNSITLPMAASILIIKLQEDKRAKHRKGAGA</sequence>
<dbReference type="InterPro" id="IPR006603">
    <property type="entry name" value="PQ-loop_rpt"/>
</dbReference>
<organism evidence="6 7">
    <name type="scientific">Ideonella paludis</name>
    <dbReference type="NCBI Taxonomy" id="1233411"/>
    <lineage>
        <taxon>Bacteria</taxon>
        <taxon>Pseudomonadati</taxon>
        <taxon>Pseudomonadota</taxon>
        <taxon>Betaproteobacteria</taxon>
        <taxon>Burkholderiales</taxon>
        <taxon>Sphaerotilaceae</taxon>
        <taxon>Ideonella</taxon>
    </lineage>
</organism>
<protein>
    <submittedName>
        <fullName evidence="6">SemiSWEET transporter</fullName>
    </submittedName>
</protein>
<keyword evidence="7" id="KW-1185">Reference proteome</keyword>
<name>A0ABS5DZK6_9BURK</name>
<dbReference type="Proteomes" id="UP000672097">
    <property type="component" value="Unassembled WGS sequence"/>
</dbReference>
<dbReference type="EMBL" id="JAGQDG010000005">
    <property type="protein sequence ID" value="MBQ0936568.1"/>
    <property type="molecule type" value="Genomic_DNA"/>
</dbReference>
<evidence type="ECO:0000256" key="1">
    <source>
        <dbReference type="ARBA" id="ARBA00004141"/>
    </source>
</evidence>
<evidence type="ECO:0000256" key="2">
    <source>
        <dbReference type="ARBA" id="ARBA00022692"/>
    </source>
</evidence>
<keyword evidence="2 5" id="KW-0812">Transmembrane</keyword>
<feature type="transmembrane region" description="Helical" evidence="5">
    <location>
        <begin position="6"/>
        <end position="27"/>
    </location>
</feature>
<dbReference type="Pfam" id="PF04193">
    <property type="entry name" value="PQ-loop"/>
    <property type="match status" value="1"/>
</dbReference>
<dbReference type="NCBIfam" id="NF037968">
    <property type="entry name" value="SemiSWEET_2"/>
    <property type="match status" value="1"/>
</dbReference>
<comment type="caution">
    <text evidence="6">The sequence shown here is derived from an EMBL/GenBank/DDBJ whole genome shotgun (WGS) entry which is preliminary data.</text>
</comment>